<dbReference type="InterPro" id="IPR000413">
    <property type="entry name" value="Integrin_alpha"/>
</dbReference>
<dbReference type="KEGG" id="ska:CP970_24855"/>
<dbReference type="Pfam" id="PF13517">
    <property type="entry name" value="FG-GAP_3"/>
    <property type="match status" value="1"/>
</dbReference>
<evidence type="ECO:0000313" key="6">
    <source>
        <dbReference type="EMBL" id="QEU93709.1"/>
    </source>
</evidence>
<sequence>MRRSLIAAVAAAALATPLALVATAGSASAAPVPPRAPVTDFNHDGYADLVISAIGDPESTTPGHVSIVYGSVKGPDVAHAKTISRATPGVPGEPKEWGRFGMGTAGADLDGDGYTDLVVNGNDGKAVVLWGSAAGLTGEGSAELPWVGARVTAGDFNGDGKRDLVTADYPRSDDPDNDDQGMTISYGPFTRDGKPASTQAVVTSQTFGPGGFVTGDLTGDGADDIVSNHGFEEMANASQFWKGGKNGVSTTSQRLAPSMGGAIADVDKDGYGDLIVRDIGGNFEDMPYQKGTILIKYGTAAGPSTTRTAKITQDTAGVPGVGEKGDEFGAAISAGDVNGDGYADVAVGVPGEDIESVVNAGSTVLLKGSRAGLTGTGSQAFHQSTAGVPGASEESDNFGTEVLLSDTNKDDKADLTATAPYEDGAYVDSGAAWHLRGSAGGLTVTGITSFGPAAVGVPEKQALFGEPLGH</sequence>
<dbReference type="PRINTS" id="PR01185">
    <property type="entry name" value="INTEGRINA"/>
</dbReference>
<dbReference type="AlphaFoldDB" id="A0A5J6GDZ1"/>
<evidence type="ECO:0000256" key="3">
    <source>
        <dbReference type="ARBA" id="ARBA00022801"/>
    </source>
</evidence>
<reference evidence="6 7" key="1">
    <citation type="submission" date="2017-09" db="EMBL/GenBank/DDBJ databases">
        <authorList>
            <person name="Lee N."/>
            <person name="Cho B.-K."/>
        </authorList>
    </citation>
    <scope>NUCLEOTIDE SEQUENCE [LARGE SCALE GENOMIC DNA]</scope>
    <source>
        <strain evidence="6 7">ATCC 12853</strain>
    </source>
</reference>
<dbReference type="PANTHER" id="PTHR23221">
    <property type="entry name" value="GLYCOSYLPHOSPHATIDYLINOSITOL PHOSPHOLIPASE D"/>
    <property type="match status" value="1"/>
</dbReference>
<evidence type="ECO:0000256" key="2">
    <source>
        <dbReference type="ARBA" id="ARBA00022737"/>
    </source>
</evidence>
<evidence type="ECO:0008006" key="8">
    <source>
        <dbReference type="Google" id="ProtNLM"/>
    </source>
</evidence>
<dbReference type="PANTHER" id="PTHR23221:SF7">
    <property type="entry name" value="PHOSPHATIDYLINOSITOL-GLYCAN-SPECIFIC PHOSPHOLIPASE D"/>
    <property type="match status" value="1"/>
</dbReference>
<keyword evidence="4" id="KW-0325">Glycoprotein</keyword>
<dbReference type="GO" id="GO:0008305">
    <property type="term" value="C:integrin complex"/>
    <property type="evidence" value="ECO:0007669"/>
    <property type="project" value="InterPro"/>
</dbReference>
<proteinExistence type="predicted"/>
<dbReference type="SUPFAM" id="SSF69318">
    <property type="entry name" value="Integrin alpha N-terminal domain"/>
    <property type="match status" value="1"/>
</dbReference>
<feature type="chain" id="PRO_5023889666" description="VCBS repeat-containing protein" evidence="5">
    <location>
        <begin position="30"/>
        <end position="470"/>
    </location>
</feature>
<dbReference type="InterPro" id="IPR028994">
    <property type="entry name" value="Integrin_alpha_N"/>
</dbReference>
<dbReference type="GO" id="GO:0016787">
    <property type="term" value="F:hydrolase activity"/>
    <property type="evidence" value="ECO:0007669"/>
    <property type="project" value="UniProtKB-KW"/>
</dbReference>
<dbReference type="RefSeq" id="WP_150493917.1">
    <property type="nucleotide sequence ID" value="NZ_CP023699.1"/>
</dbReference>
<dbReference type="Gene3D" id="2.130.10.130">
    <property type="entry name" value="Integrin alpha, N-terminal"/>
    <property type="match status" value="4"/>
</dbReference>
<dbReference type="GO" id="GO:0007155">
    <property type="term" value="P:cell adhesion"/>
    <property type="evidence" value="ECO:0007669"/>
    <property type="project" value="InterPro"/>
</dbReference>
<gene>
    <name evidence="6" type="ORF">CP970_24855</name>
</gene>
<evidence type="ECO:0000256" key="4">
    <source>
        <dbReference type="ARBA" id="ARBA00023180"/>
    </source>
</evidence>
<protein>
    <recommendedName>
        <fullName evidence="8">VCBS repeat-containing protein</fullName>
    </recommendedName>
</protein>
<evidence type="ECO:0000256" key="1">
    <source>
        <dbReference type="ARBA" id="ARBA00022729"/>
    </source>
</evidence>
<dbReference type="PROSITE" id="PS51470">
    <property type="entry name" value="FG_GAP"/>
    <property type="match status" value="1"/>
</dbReference>
<organism evidence="6 7">
    <name type="scientific">Streptomyces kanamyceticus</name>
    <dbReference type="NCBI Taxonomy" id="1967"/>
    <lineage>
        <taxon>Bacteria</taxon>
        <taxon>Bacillati</taxon>
        <taxon>Actinomycetota</taxon>
        <taxon>Actinomycetes</taxon>
        <taxon>Kitasatosporales</taxon>
        <taxon>Streptomycetaceae</taxon>
        <taxon>Streptomyces</taxon>
    </lineage>
</organism>
<accession>A0A5J6GDZ1</accession>
<keyword evidence="1 5" id="KW-0732">Signal</keyword>
<dbReference type="SMART" id="SM00191">
    <property type="entry name" value="Int_alpha"/>
    <property type="match status" value="4"/>
</dbReference>
<dbReference type="EMBL" id="CP023699">
    <property type="protein sequence ID" value="QEU93709.1"/>
    <property type="molecule type" value="Genomic_DNA"/>
</dbReference>
<evidence type="ECO:0000313" key="7">
    <source>
        <dbReference type="Proteomes" id="UP000325529"/>
    </source>
</evidence>
<dbReference type="Pfam" id="PF01839">
    <property type="entry name" value="FG-GAP"/>
    <property type="match status" value="2"/>
</dbReference>
<keyword evidence="2" id="KW-0677">Repeat</keyword>
<evidence type="ECO:0000256" key="5">
    <source>
        <dbReference type="SAM" id="SignalP"/>
    </source>
</evidence>
<dbReference type="InterPro" id="IPR013519">
    <property type="entry name" value="Int_alpha_beta-p"/>
</dbReference>
<keyword evidence="7" id="KW-1185">Reference proteome</keyword>
<dbReference type="Proteomes" id="UP000325529">
    <property type="component" value="Chromosome"/>
</dbReference>
<feature type="signal peptide" evidence="5">
    <location>
        <begin position="1"/>
        <end position="29"/>
    </location>
</feature>
<keyword evidence="3" id="KW-0378">Hydrolase</keyword>
<name>A0A5J6GDZ1_STRKN</name>
<dbReference type="InterPro" id="IPR013517">
    <property type="entry name" value="FG-GAP"/>
</dbReference>